<evidence type="ECO:0000256" key="1">
    <source>
        <dbReference type="ARBA" id="ARBA00004141"/>
    </source>
</evidence>
<dbReference type="Pfam" id="PF01554">
    <property type="entry name" value="MatE"/>
    <property type="match status" value="2"/>
</dbReference>
<organism evidence="7 8">
    <name type="scientific">Acrasis kona</name>
    <dbReference type="NCBI Taxonomy" id="1008807"/>
    <lineage>
        <taxon>Eukaryota</taxon>
        <taxon>Discoba</taxon>
        <taxon>Heterolobosea</taxon>
        <taxon>Tetramitia</taxon>
        <taxon>Eutetramitia</taxon>
        <taxon>Acrasidae</taxon>
        <taxon>Acrasis</taxon>
    </lineage>
</organism>
<feature type="transmembrane region" description="Helical" evidence="6">
    <location>
        <begin position="136"/>
        <end position="161"/>
    </location>
</feature>
<evidence type="ECO:0008006" key="9">
    <source>
        <dbReference type="Google" id="ProtNLM"/>
    </source>
</evidence>
<feature type="transmembrane region" description="Helical" evidence="6">
    <location>
        <begin position="321"/>
        <end position="338"/>
    </location>
</feature>
<evidence type="ECO:0000256" key="6">
    <source>
        <dbReference type="SAM" id="Phobius"/>
    </source>
</evidence>
<dbReference type="GO" id="GO:0016020">
    <property type="term" value="C:membrane"/>
    <property type="evidence" value="ECO:0007669"/>
    <property type="project" value="UniProtKB-SubCell"/>
</dbReference>
<feature type="transmembrane region" description="Helical" evidence="6">
    <location>
        <begin position="37"/>
        <end position="59"/>
    </location>
</feature>
<dbReference type="GO" id="GO:0015297">
    <property type="term" value="F:antiporter activity"/>
    <property type="evidence" value="ECO:0007669"/>
    <property type="project" value="InterPro"/>
</dbReference>
<keyword evidence="5 6" id="KW-0472">Membrane</keyword>
<comment type="caution">
    <text evidence="7">The sequence shown here is derived from an EMBL/GenBank/DDBJ whole genome shotgun (WGS) entry which is preliminary data.</text>
</comment>
<keyword evidence="3 6" id="KW-0812">Transmembrane</keyword>
<dbReference type="NCBIfam" id="TIGR00797">
    <property type="entry name" value="matE"/>
    <property type="match status" value="1"/>
</dbReference>
<evidence type="ECO:0000256" key="5">
    <source>
        <dbReference type="ARBA" id="ARBA00023136"/>
    </source>
</evidence>
<dbReference type="GO" id="GO:0042910">
    <property type="term" value="F:xenobiotic transmembrane transporter activity"/>
    <property type="evidence" value="ECO:0007669"/>
    <property type="project" value="InterPro"/>
</dbReference>
<feature type="non-terminal residue" evidence="7">
    <location>
        <position position="1"/>
    </location>
</feature>
<keyword evidence="4 6" id="KW-1133">Transmembrane helix</keyword>
<feature type="transmembrane region" description="Helical" evidence="6">
    <location>
        <begin position="240"/>
        <end position="258"/>
    </location>
</feature>
<gene>
    <name evidence="7" type="ORF">AKO1_009544</name>
</gene>
<feature type="transmembrane region" description="Helical" evidence="6">
    <location>
        <begin position="380"/>
        <end position="406"/>
    </location>
</feature>
<comment type="subcellular location">
    <subcellularLocation>
        <location evidence="1">Membrane</location>
        <topology evidence="1">Multi-pass membrane protein</topology>
    </subcellularLocation>
</comment>
<evidence type="ECO:0000256" key="2">
    <source>
        <dbReference type="ARBA" id="ARBA00010199"/>
    </source>
</evidence>
<name>A0AAW2ZLS6_9EUKA</name>
<reference evidence="7 8" key="1">
    <citation type="submission" date="2024-03" db="EMBL/GenBank/DDBJ databases">
        <title>The Acrasis kona genome and developmental transcriptomes reveal deep origins of eukaryotic multicellular pathways.</title>
        <authorList>
            <person name="Sheikh S."/>
            <person name="Fu C.-J."/>
            <person name="Brown M.W."/>
            <person name="Baldauf S.L."/>
        </authorList>
    </citation>
    <scope>NUCLEOTIDE SEQUENCE [LARGE SCALE GENOMIC DNA]</scope>
    <source>
        <strain evidence="7 8">ATCC MYA-3509</strain>
    </source>
</reference>
<dbReference type="AlphaFoldDB" id="A0AAW2ZLS6"/>
<evidence type="ECO:0000256" key="3">
    <source>
        <dbReference type="ARBA" id="ARBA00022692"/>
    </source>
</evidence>
<dbReference type="Proteomes" id="UP001431209">
    <property type="component" value="Unassembled WGS sequence"/>
</dbReference>
<dbReference type="InterPro" id="IPR045069">
    <property type="entry name" value="MATE_euk"/>
</dbReference>
<evidence type="ECO:0000313" key="7">
    <source>
        <dbReference type="EMBL" id="KAL0490450.1"/>
    </source>
</evidence>
<dbReference type="EMBL" id="JAOPGA020001688">
    <property type="protein sequence ID" value="KAL0490450.1"/>
    <property type="molecule type" value="Genomic_DNA"/>
</dbReference>
<sequence>AVCEVYSIYPNNHRDTLISQAYGAKNYRVVRVVLQRAIFIAICLCIPLCVVFIFCEPMYRMLTDEKEPRVAQFASLFTYLLLPGIIPFVLYRIFSSYMVCQNKVNYPMTIGVFANIINILLNLLLVSGIGYKSLGFTGAAIGTSISRYSLLFMCFVALYIISKKRVENSVSEVQTENDSFFSFEKIKSTFKEILQWRGMKEFISLAIPAVLMFVFEAWGFQANVLMAAKKGDKIQSAHYIVSQLTVLSFMIPLALSSATSVRVGQRLGGDDPSGARFVCYLGISSSVIVTVINGAIMIALRSLVTYIFIDDDFVKEEAEKIIPVAAVYVITDGMQAVMSGILRGLGRQRIGAVACFVSYYAIGIPSSLLLTFYFDWGLMGIWVGMAFGVTAVSLVMLPYIIFGIDWNLESVNAKKRIAASDVIVSKVEEDEGHEMLENVDEYFTRLEDEVTTPEQDEVQNVEEQEK</sequence>
<keyword evidence="8" id="KW-1185">Reference proteome</keyword>
<feature type="transmembrane region" description="Helical" evidence="6">
    <location>
        <begin position="350"/>
        <end position="374"/>
    </location>
</feature>
<dbReference type="PANTHER" id="PTHR11206">
    <property type="entry name" value="MULTIDRUG RESISTANCE PROTEIN"/>
    <property type="match status" value="1"/>
</dbReference>
<dbReference type="GO" id="GO:1990961">
    <property type="term" value="P:xenobiotic detoxification by transmembrane export across the plasma membrane"/>
    <property type="evidence" value="ECO:0007669"/>
    <property type="project" value="InterPro"/>
</dbReference>
<protein>
    <recommendedName>
        <fullName evidence="9">Multidrug and toxin extrusion protein</fullName>
    </recommendedName>
</protein>
<evidence type="ECO:0000313" key="8">
    <source>
        <dbReference type="Proteomes" id="UP001431209"/>
    </source>
</evidence>
<dbReference type="CDD" id="cd13132">
    <property type="entry name" value="MATE_eukaryotic"/>
    <property type="match status" value="1"/>
</dbReference>
<comment type="similarity">
    <text evidence="2">Belongs to the multi antimicrobial extrusion (MATE) (TC 2.A.66.1) family.</text>
</comment>
<feature type="transmembrane region" description="Helical" evidence="6">
    <location>
        <begin position="278"/>
        <end position="309"/>
    </location>
</feature>
<proteinExistence type="inferred from homology"/>
<evidence type="ECO:0000256" key="4">
    <source>
        <dbReference type="ARBA" id="ARBA00022989"/>
    </source>
</evidence>
<feature type="transmembrane region" description="Helical" evidence="6">
    <location>
        <begin position="106"/>
        <end position="130"/>
    </location>
</feature>
<feature type="transmembrane region" description="Helical" evidence="6">
    <location>
        <begin position="71"/>
        <end position="94"/>
    </location>
</feature>
<feature type="transmembrane region" description="Helical" evidence="6">
    <location>
        <begin position="202"/>
        <end position="220"/>
    </location>
</feature>
<accession>A0AAW2ZLS6</accession>
<dbReference type="InterPro" id="IPR002528">
    <property type="entry name" value="MATE_fam"/>
</dbReference>